<gene>
    <name evidence="11" type="ORF">RY831_32295</name>
</gene>
<name>A0ABU6JJD5_9BURK</name>
<dbReference type="InterPro" id="IPR000212">
    <property type="entry name" value="DNA_helicase_UvrD/REP"/>
</dbReference>
<dbReference type="Pfam" id="PF13361">
    <property type="entry name" value="UvrD_C"/>
    <property type="match status" value="1"/>
</dbReference>
<evidence type="ECO:0000256" key="4">
    <source>
        <dbReference type="ARBA" id="ARBA00022840"/>
    </source>
</evidence>
<comment type="catalytic activity">
    <reaction evidence="8">
        <text>ATP + H2O = ADP + phosphate + H(+)</text>
        <dbReference type="Rhea" id="RHEA:13065"/>
        <dbReference type="ChEBI" id="CHEBI:15377"/>
        <dbReference type="ChEBI" id="CHEBI:15378"/>
        <dbReference type="ChEBI" id="CHEBI:30616"/>
        <dbReference type="ChEBI" id="CHEBI:43474"/>
        <dbReference type="ChEBI" id="CHEBI:456216"/>
        <dbReference type="EC" id="5.6.2.4"/>
    </reaction>
</comment>
<evidence type="ECO:0000256" key="6">
    <source>
        <dbReference type="ARBA" id="ARBA00034617"/>
    </source>
</evidence>
<evidence type="ECO:0000256" key="2">
    <source>
        <dbReference type="ARBA" id="ARBA00022801"/>
    </source>
</evidence>
<evidence type="ECO:0000256" key="8">
    <source>
        <dbReference type="ARBA" id="ARBA00048988"/>
    </source>
</evidence>
<evidence type="ECO:0000256" key="7">
    <source>
        <dbReference type="ARBA" id="ARBA00034808"/>
    </source>
</evidence>
<dbReference type="InterPro" id="IPR027417">
    <property type="entry name" value="P-loop_NTPase"/>
</dbReference>
<keyword evidence="1 9" id="KW-0547">Nucleotide-binding</keyword>
<protein>
    <recommendedName>
        <fullName evidence="7">DNA 3'-5' helicase</fullName>
        <ecNumber evidence="7">5.6.2.4</ecNumber>
    </recommendedName>
</protein>
<keyword evidence="4 9" id="KW-0067">ATP-binding</keyword>
<keyword evidence="3 9" id="KW-0347">Helicase</keyword>
<proteinExistence type="predicted"/>
<accession>A0ABU6JJD5</accession>
<keyword evidence="2 9" id="KW-0378">Hydrolase</keyword>
<dbReference type="SUPFAM" id="SSF52540">
    <property type="entry name" value="P-loop containing nucleoside triphosphate hydrolases"/>
    <property type="match status" value="1"/>
</dbReference>
<dbReference type="PANTHER" id="PTHR11070:SF30">
    <property type="entry name" value="F-BOX DNA HELICASE 1"/>
    <property type="match status" value="1"/>
</dbReference>
<evidence type="ECO:0000256" key="3">
    <source>
        <dbReference type="ARBA" id="ARBA00022806"/>
    </source>
</evidence>
<dbReference type="PROSITE" id="PS51198">
    <property type="entry name" value="UVRD_HELICASE_ATP_BIND"/>
    <property type="match status" value="1"/>
</dbReference>
<keyword evidence="12" id="KW-1185">Reference proteome</keyword>
<dbReference type="InterPro" id="IPR014016">
    <property type="entry name" value="UvrD-like_ATP-bd"/>
</dbReference>
<feature type="binding site" evidence="9">
    <location>
        <begin position="22"/>
        <end position="29"/>
    </location>
    <ligand>
        <name>ATP</name>
        <dbReference type="ChEBI" id="CHEBI:30616"/>
    </ligand>
</feature>
<dbReference type="EMBL" id="JAWIIV010000079">
    <property type="protein sequence ID" value="MEC4723802.1"/>
    <property type="molecule type" value="Genomic_DNA"/>
</dbReference>
<comment type="catalytic activity">
    <reaction evidence="6">
        <text>Couples ATP hydrolysis with the unwinding of duplex DNA by translocating in the 3'-5' direction.</text>
        <dbReference type="EC" id="5.6.2.4"/>
    </reaction>
</comment>
<dbReference type="InterPro" id="IPR014017">
    <property type="entry name" value="DNA_helicase_UvrD-like_C"/>
</dbReference>
<dbReference type="Pfam" id="PF00580">
    <property type="entry name" value="UvrD-helicase"/>
    <property type="match status" value="1"/>
</dbReference>
<dbReference type="Proteomes" id="UP001352263">
    <property type="component" value="Unassembled WGS sequence"/>
</dbReference>
<feature type="domain" description="UvrD-like helicase ATP-binding" evidence="10">
    <location>
        <begin position="1"/>
        <end position="254"/>
    </location>
</feature>
<evidence type="ECO:0000313" key="12">
    <source>
        <dbReference type="Proteomes" id="UP001352263"/>
    </source>
</evidence>
<comment type="caution">
    <text evidence="11">The sequence shown here is derived from an EMBL/GenBank/DDBJ whole genome shotgun (WGS) entry which is preliminary data.</text>
</comment>
<keyword evidence="5" id="KW-0413">Isomerase</keyword>
<evidence type="ECO:0000256" key="9">
    <source>
        <dbReference type="PROSITE-ProRule" id="PRU00560"/>
    </source>
</evidence>
<dbReference type="PANTHER" id="PTHR11070">
    <property type="entry name" value="UVRD / RECB / PCRA DNA HELICASE FAMILY MEMBER"/>
    <property type="match status" value="1"/>
</dbReference>
<evidence type="ECO:0000256" key="1">
    <source>
        <dbReference type="ARBA" id="ARBA00022741"/>
    </source>
</evidence>
<evidence type="ECO:0000256" key="5">
    <source>
        <dbReference type="ARBA" id="ARBA00023235"/>
    </source>
</evidence>
<dbReference type="Gene3D" id="3.40.50.300">
    <property type="entry name" value="P-loop containing nucleotide triphosphate hydrolases"/>
    <property type="match status" value="2"/>
</dbReference>
<sequence>MEFTAEQAGIINSRSANVVVNAFAGTGKTTTLRGYAMARPRARILYLAFNKAMAQEAAGSFPENVDCRTIHSLAYTAVGYRYRHKLGTLRPNDLLRHYSDVSLLVADVLAKTLENFMYSADAMITEAHVPDALPMSDRLRITGAAQQVWRDIIDDGSSLPLPHDAYLKLYQLSLPVLSKRYDIILLDEAQDTNLVTADIVFRQRCGKVLVGDRHQAIYGFRGNVNVMDMLPDAEVHYLTRSMRFGSLVANAATTLLRYMKAETHAIIGGGAMAAQPDRLDHARPFAIISRTNAGVFNQAVNLLGQRRVHFVGGLHSSLFGKLRDIYGLWSDQGALVQDAFYREFGNFDALATYGRETSDKEILSLVSIVNQYRTALPGLMDQVGGQACATAAEAQVLLLTAHRSKGLQFDQVLLDDDFQDLVDKRGRRTAAHASNATEFEQEINLLYVAMTRARSAIQFNRQYLAFIEAVDKGSLHPAG</sequence>
<reference evidence="11 12" key="1">
    <citation type="submission" date="2023-10" db="EMBL/GenBank/DDBJ databases">
        <title>Noviherbaspirillum sp. CPCC 100848 genome assembly.</title>
        <authorList>
            <person name="Li X.Y."/>
            <person name="Fang X.M."/>
        </authorList>
    </citation>
    <scope>NUCLEOTIDE SEQUENCE [LARGE SCALE GENOMIC DNA]</scope>
    <source>
        <strain evidence="11 12">CPCC 100848</strain>
    </source>
</reference>
<dbReference type="RefSeq" id="WP_326510404.1">
    <property type="nucleotide sequence ID" value="NZ_JAWIIV010000079.1"/>
</dbReference>
<organism evidence="11 12">
    <name type="scientific">Noviherbaspirillum album</name>
    <dbReference type="NCBI Taxonomy" id="3080276"/>
    <lineage>
        <taxon>Bacteria</taxon>
        <taxon>Pseudomonadati</taxon>
        <taxon>Pseudomonadota</taxon>
        <taxon>Betaproteobacteria</taxon>
        <taxon>Burkholderiales</taxon>
        <taxon>Oxalobacteraceae</taxon>
        <taxon>Noviherbaspirillum</taxon>
    </lineage>
</organism>
<evidence type="ECO:0000259" key="10">
    <source>
        <dbReference type="PROSITE" id="PS51198"/>
    </source>
</evidence>
<evidence type="ECO:0000313" key="11">
    <source>
        <dbReference type="EMBL" id="MEC4723802.1"/>
    </source>
</evidence>
<dbReference type="EC" id="5.6.2.4" evidence="7"/>